<feature type="transmembrane region" description="Helical" evidence="8">
    <location>
        <begin position="995"/>
        <end position="1022"/>
    </location>
</feature>
<feature type="transmembrane region" description="Helical" evidence="8">
    <location>
        <begin position="445"/>
        <end position="463"/>
    </location>
</feature>
<feature type="transmembrane region" description="Helical" evidence="8">
    <location>
        <begin position="388"/>
        <end position="407"/>
    </location>
</feature>
<keyword evidence="4" id="KW-1003">Cell membrane</keyword>
<feature type="transmembrane region" description="Helical" evidence="8">
    <location>
        <begin position="362"/>
        <end position="382"/>
    </location>
</feature>
<feature type="transmembrane region" description="Helical" evidence="8">
    <location>
        <begin position="918"/>
        <end position="939"/>
    </location>
</feature>
<dbReference type="Gene3D" id="3.30.70.1430">
    <property type="entry name" value="Multidrug efflux transporter AcrB pore domain"/>
    <property type="match status" value="2"/>
</dbReference>
<proteinExistence type="inferred from homology"/>
<feature type="transmembrane region" description="Helical" evidence="8">
    <location>
        <begin position="12"/>
        <end position="31"/>
    </location>
</feature>
<feature type="transmembrane region" description="Helical" evidence="8">
    <location>
        <begin position="890"/>
        <end position="912"/>
    </location>
</feature>
<comment type="similarity">
    <text evidence="2">Belongs to the resistance-nodulation-cell division (RND) (TC 2.A.6) family.</text>
</comment>
<dbReference type="SUPFAM" id="SSF82693">
    <property type="entry name" value="Multidrug efflux transporter AcrB pore domain, PN1, PN2, PC1 and PC2 subdomains"/>
    <property type="match status" value="3"/>
</dbReference>
<organism evidence="9 10">
    <name type="scientific">Autumnicola patrickiae</name>
    <dbReference type="NCBI Taxonomy" id="3075591"/>
    <lineage>
        <taxon>Bacteria</taxon>
        <taxon>Pseudomonadati</taxon>
        <taxon>Bacteroidota</taxon>
        <taxon>Flavobacteriia</taxon>
        <taxon>Flavobacteriales</taxon>
        <taxon>Flavobacteriaceae</taxon>
        <taxon>Autumnicola</taxon>
    </lineage>
</organism>
<evidence type="ECO:0000313" key="9">
    <source>
        <dbReference type="EMBL" id="MDT0689919.1"/>
    </source>
</evidence>
<keyword evidence="7 8" id="KW-0472">Membrane</keyword>
<dbReference type="Gene3D" id="1.20.1640.10">
    <property type="entry name" value="Multidrug efflux transporter AcrB transmembrane domain"/>
    <property type="match status" value="2"/>
</dbReference>
<dbReference type="InterPro" id="IPR027463">
    <property type="entry name" value="AcrB_DN_DC_subdom"/>
</dbReference>
<evidence type="ECO:0000256" key="6">
    <source>
        <dbReference type="ARBA" id="ARBA00022989"/>
    </source>
</evidence>
<dbReference type="SUPFAM" id="SSF82714">
    <property type="entry name" value="Multidrug efflux transporter AcrB TolC docking domain, DN and DC subdomains"/>
    <property type="match status" value="2"/>
</dbReference>
<feature type="transmembrane region" description="Helical" evidence="8">
    <location>
        <begin position="865"/>
        <end position="883"/>
    </location>
</feature>
<dbReference type="Proteomes" id="UP001261624">
    <property type="component" value="Unassembled WGS sequence"/>
</dbReference>
<feature type="transmembrane region" description="Helical" evidence="8">
    <location>
        <begin position="336"/>
        <end position="355"/>
    </location>
</feature>
<comment type="caution">
    <text evidence="9">The sequence shown here is derived from an EMBL/GenBank/DDBJ whole genome shotgun (WGS) entry which is preliminary data.</text>
</comment>
<dbReference type="InterPro" id="IPR001036">
    <property type="entry name" value="Acrflvin-R"/>
</dbReference>
<dbReference type="InterPro" id="IPR004763">
    <property type="entry name" value="CusA-like"/>
</dbReference>
<evidence type="ECO:0000256" key="3">
    <source>
        <dbReference type="ARBA" id="ARBA00022448"/>
    </source>
</evidence>
<keyword evidence="5 8" id="KW-0812">Transmembrane</keyword>
<name>A0ABU3E1P9_9FLAO</name>
<evidence type="ECO:0000256" key="8">
    <source>
        <dbReference type="SAM" id="Phobius"/>
    </source>
</evidence>
<evidence type="ECO:0000256" key="7">
    <source>
        <dbReference type="ARBA" id="ARBA00023136"/>
    </source>
</evidence>
<dbReference type="PANTHER" id="PTHR32063:SF4">
    <property type="entry name" value="SLR6043 PROTEIN"/>
    <property type="match status" value="1"/>
</dbReference>
<sequence length="1030" mass="112791">MLNKILSISLHNRLLVLLAAVVLSVTGFYFARTMNVDVFPDLTAPTVTILTEAHGMESEEVEKLVTYQLETAMNGSPNVRRIRSSSAAGISIVWVEFDWGTDIYRARQIVSERIPMVRENLPGGVGAPTMAPISSIMGEVMLLGVTSDSLSPMELRTLSDWQIRPRIKAIGGIANVVVIGGDYKQYQVFADPAKMKYYDVSLAELTEKVQEANMNAPGGFLNQYGNQYIIKGSGRAYAVEDLEQAVVKQVNGQSIKIKDVAEVQIGAADKIGNGSLNAKPAVILTISKQPDVNTLELTERLDEAIAELETSLPKSVEIKSQIFRQADFIDASISNLNMTLLEGAFFVVIVLFIFLMNWRTTFISLLAIPISLLVSIITLKWLGYTINTMSLGGMAIAIGALVDDAIIDVENVYKRLRENVRKPEAERQSVITVVRDASVEIRSSIIIATLIIIVSFIPLFFLGGMEGRLLKPLGIAFITSVLTSLVVAVTVTPVLCSYLLKDEKMLKKQAQGTKVERWLQQRYAATLNRALKIPKTVVGVTVIAFLLSIALFTQLGRSFLPKFNEGSLVISVVGPPAMSLEESNKTGRQVEQLLLEMPEVDVVTRRTGRAELDEHAQGVNAAEIDVPFTLEDKSKEELFEEVREKLSIVPGVNITLGQPIAHRIDHMLSGTRANIAIKIFGPDLQQLYEIGKNVEESITPISGLADVAVDQQIEVPQIKITPKRQILSAYGMTVGELMEQVDVAFAGHEVGEIYEGQKYFDLVVRYGEEFRNSIENIKTALIGLPNGSQVPLEQLATVSSVSSPNTISREDVQRKIVVAANVQGRDLRSAVEEIRETVDSFVDIPEGYRVEYGGQFESESRASQMLLITAVMAILVIFLLLYSEFKNVKLAFIVLINLPLALIGGILIVYFTSGVVSIASTIGFISLFGIATRNGILLVSRYEDLRKEGLRGFELIKSGALDRLNPILMTAFTTGLALIPLALKGGEPGSEIQSPMAVVILGGLLSATVLNLVVIPCVYDLLLKNFSTQE</sequence>
<evidence type="ECO:0000256" key="4">
    <source>
        <dbReference type="ARBA" id="ARBA00022475"/>
    </source>
</evidence>
<dbReference type="Gene3D" id="3.30.70.1440">
    <property type="entry name" value="Multidrug efflux transporter AcrB pore domain"/>
    <property type="match status" value="1"/>
</dbReference>
<dbReference type="PRINTS" id="PR00702">
    <property type="entry name" value="ACRIFLAVINRP"/>
</dbReference>
<dbReference type="PANTHER" id="PTHR32063">
    <property type="match status" value="1"/>
</dbReference>
<comment type="subcellular location">
    <subcellularLocation>
        <location evidence="1">Cell membrane</location>
        <topology evidence="1">Multi-pass membrane protein</topology>
    </subcellularLocation>
</comment>
<evidence type="ECO:0000313" key="10">
    <source>
        <dbReference type="Proteomes" id="UP001261624"/>
    </source>
</evidence>
<dbReference type="RefSeq" id="WP_311683916.1">
    <property type="nucleotide sequence ID" value="NZ_JAVRHM010000008.1"/>
</dbReference>
<dbReference type="SUPFAM" id="SSF82866">
    <property type="entry name" value="Multidrug efflux transporter AcrB transmembrane domain"/>
    <property type="match status" value="2"/>
</dbReference>
<keyword evidence="10" id="KW-1185">Reference proteome</keyword>
<evidence type="ECO:0000256" key="2">
    <source>
        <dbReference type="ARBA" id="ARBA00010942"/>
    </source>
</evidence>
<protein>
    <submittedName>
        <fullName evidence="9">Efflux RND transporter permease subunit</fullName>
    </submittedName>
</protein>
<accession>A0ABU3E1P9</accession>
<feature type="transmembrane region" description="Helical" evidence="8">
    <location>
        <begin position="537"/>
        <end position="555"/>
    </location>
</feature>
<dbReference type="Pfam" id="PF00873">
    <property type="entry name" value="ACR_tran"/>
    <property type="match status" value="1"/>
</dbReference>
<dbReference type="NCBIfam" id="TIGR00914">
    <property type="entry name" value="2A0601"/>
    <property type="match status" value="1"/>
</dbReference>
<feature type="transmembrane region" description="Helical" evidence="8">
    <location>
        <begin position="960"/>
        <end position="983"/>
    </location>
</feature>
<keyword evidence="6 8" id="KW-1133">Transmembrane helix</keyword>
<feature type="transmembrane region" description="Helical" evidence="8">
    <location>
        <begin position="475"/>
        <end position="500"/>
    </location>
</feature>
<dbReference type="EMBL" id="JAVRHM010000008">
    <property type="protein sequence ID" value="MDT0689919.1"/>
    <property type="molecule type" value="Genomic_DNA"/>
</dbReference>
<evidence type="ECO:0000256" key="5">
    <source>
        <dbReference type="ARBA" id="ARBA00022692"/>
    </source>
</evidence>
<dbReference type="Gene3D" id="3.30.70.1320">
    <property type="entry name" value="Multidrug efflux transporter AcrB pore domain like"/>
    <property type="match status" value="1"/>
</dbReference>
<reference evidence="9 10" key="1">
    <citation type="submission" date="2023-09" db="EMBL/GenBank/DDBJ databases">
        <authorList>
            <person name="Rey-Velasco X."/>
        </authorList>
    </citation>
    <scope>NUCLEOTIDE SEQUENCE [LARGE SCALE GENOMIC DNA]</scope>
    <source>
        <strain evidence="9 10">F188</strain>
    </source>
</reference>
<evidence type="ECO:0000256" key="1">
    <source>
        <dbReference type="ARBA" id="ARBA00004651"/>
    </source>
</evidence>
<gene>
    <name evidence="9" type="ORF">RM549_08990</name>
</gene>
<keyword evidence="3" id="KW-0813">Transport</keyword>
<dbReference type="Gene3D" id="3.30.2090.10">
    <property type="entry name" value="Multidrug efflux transporter AcrB TolC docking domain, DN and DC subdomains"/>
    <property type="match status" value="2"/>
</dbReference>